<evidence type="ECO:0000313" key="2">
    <source>
        <dbReference type="Proteomes" id="UP001364156"/>
    </source>
</evidence>
<keyword evidence="2" id="KW-1185">Reference proteome</keyword>
<organism evidence="1 2">
    <name type="scientific">Roseovarius phycicola</name>
    <dbReference type="NCBI Taxonomy" id="3080976"/>
    <lineage>
        <taxon>Bacteria</taxon>
        <taxon>Pseudomonadati</taxon>
        <taxon>Pseudomonadota</taxon>
        <taxon>Alphaproteobacteria</taxon>
        <taxon>Rhodobacterales</taxon>
        <taxon>Roseobacteraceae</taxon>
        <taxon>Roseovarius</taxon>
    </lineage>
</organism>
<gene>
    <name evidence="1" type="ORF">RZ517_08350</name>
</gene>
<dbReference type="Proteomes" id="UP001364156">
    <property type="component" value="Chromosome"/>
</dbReference>
<dbReference type="EMBL" id="CP146069">
    <property type="protein sequence ID" value="WWR48166.1"/>
    <property type="molecule type" value="Genomic_DNA"/>
</dbReference>
<dbReference type="InterPro" id="IPR010710">
    <property type="entry name" value="DUF1289"/>
</dbReference>
<accession>A0ABZ2HQE2</accession>
<dbReference type="PANTHER" id="PTHR35175:SF2">
    <property type="entry name" value="DUF1289 DOMAIN-CONTAINING PROTEIN"/>
    <property type="match status" value="1"/>
</dbReference>
<dbReference type="Pfam" id="PF06945">
    <property type="entry name" value="DUF1289"/>
    <property type="match status" value="1"/>
</dbReference>
<dbReference type="PANTHER" id="PTHR35175">
    <property type="entry name" value="DUF1289 DOMAIN-CONTAINING PROTEIN"/>
    <property type="match status" value="1"/>
</dbReference>
<proteinExistence type="predicted"/>
<dbReference type="RefSeq" id="WP_317055252.1">
    <property type="nucleotide sequence ID" value="NZ_CP146069.1"/>
</dbReference>
<name>A0ABZ2HQE2_9RHOB</name>
<reference evidence="1 2" key="1">
    <citation type="submission" date="2023-10" db="EMBL/GenBank/DDBJ databases">
        <title>Roseovarius strain S88 nov., isolated from a marine algae.</title>
        <authorList>
            <person name="Lee M.W."/>
            <person name="Lee J.K."/>
            <person name="Kim J.M."/>
            <person name="Choi D.G."/>
            <person name="Baek J.H."/>
            <person name="Bayburt H."/>
            <person name="Jung J.J."/>
            <person name="Han D.M."/>
            <person name="Jeon C.O."/>
        </authorList>
    </citation>
    <scope>NUCLEOTIDE SEQUENCE [LARGE SCALE GENOMIC DNA]</scope>
    <source>
        <strain evidence="1 2">S88</strain>
    </source>
</reference>
<sequence>MNDNTPVWTRDEIESPCVRICVVHPEARICTGCFRTIDEISQWSKMSREDRREIMEALPDRASLLRKRRGGRSARLKRG</sequence>
<evidence type="ECO:0000313" key="1">
    <source>
        <dbReference type="EMBL" id="WWR48166.1"/>
    </source>
</evidence>
<protein>
    <submittedName>
        <fullName evidence="1">DUF1289 domain-containing protein</fullName>
    </submittedName>
</protein>